<evidence type="ECO:0000256" key="1">
    <source>
        <dbReference type="ARBA" id="ARBA00012121"/>
    </source>
</evidence>
<dbReference type="EMBL" id="BQMJ01000025">
    <property type="protein sequence ID" value="GJQ11603.1"/>
    <property type="molecule type" value="Genomic_DNA"/>
</dbReference>
<feature type="domain" description="APS kinase" evidence="6">
    <location>
        <begin position="15"/>
        <end position="166"/>
    </location>
</feature>
<evidence type="ECO:0000259" key="6">
    <source>
        <dbReference type="Pfam" id="PF01583"/>
    </source>
</evidence>
<dbReference type="NCBIfam" id="TIGR00455">
    <property type="entry name" value="apsK"/>
    <property type="match status" value="1"/>
</dbReference>
<dbReference type="GO" id="GO:0019379">
    <property type="term" value="P:sulfate assimilation, phosphoadenylyl sulfate reduction by phosphoadenylyl-sulfate reductase (thioredoxin)"/>
    <property type="evidence" value="ECO:0007669"/>
    <property type="project" value="TreeGrafter"/>
</dbReference>
<evidence type="ECO:0000313" key="7">
    <source>
        <dbReference type="EMBL" id="GJQ11603.1"/>
    </source>
</evidence>
<dbReference type="HAMAP" id="MF_00065">
    <property type="entry name" value="Adenylyl_sulf_kinase"/>
    <property type="match status" value="1"/>
</dbReference>
<protein>
    <recommendedName>
        <fullName evidence="1 5">Adenylyl-sulfate kinase</fullName>
        <ecNumber evidence="1 5">2.7.1.25</ecNumber>
    </recommendedName>
</protein>
<comment type="pathway">
    <text evidence="5">Sulfur metabolism; hydrogen sulfide biosynthesis; sulfite from sulfate: step 2/3.</text>
</comment>
<evidence type="ECO:0000256" key="5">
    <source>
        <dbReference type="RuleBase" id="RU004347"/>
    </source>
</evidence>
<dbReference type="GO" id="GO:0005524">
    <property type="term" value="F:ATP binding"/>
    <property type="evidence" value="ECO:0007669"/>
    <property type="project" value="UniProtKB-KW"/>
</dbReference>
<keyword evidence="4 5" id="KW-0067">ATP-binding</keyword>
<gene>
    <name evidence="7" type="ORF">GpartN1_g3394.t1</name>
</gene>
<dbReference type="GO" id="GO:0005737">
    <property type="term" value="C:cytoplasm"/>
    <property type="evidence" value="ECO:0007669"/>
    <property type="project" value="TreeGrafter"/>
</dbReference>
<dbReference type="PANTHER" id="PTHR42700">
    <property type="entry name" value="SULFATE ADENYLYLTRANSFERASE"/>
    <property type="match status" value="1"/>
</dbReference>
<dbReference type="Gene3D" id="3.40.50.300">
    <property type="entry name" value="P-loop containing nucleotide triphosphate hydrolases"/>
    <property type="match status" value="1"/>
</dbReference>
<dbReference type="InterPro" id="IPR059117">
    <property type="entry name" value="APS_kinase_dom"/>
</dbReference>
<dbReference type="GO" id="GO:0010134">
    <property type="term" value="P:sulfate assimilation via adenylyl sulfate reduction"/>
    <property type="evidence" value="ECO:0007669"/>
    <property type="project" value="TreeGrafter"/>
</dbReference>
<dbReference type="GO" id="GO:0004781">
    <property type="term" value="F:sulfate adenylyltransferase (ATP) activity"/>
    <property type="evidence" value="ECO:0007669"/>
    <property type="project" value="TreeGrafter"/>
</dbReference>
<evidence type="ECO:0000256" key="4">
    <source>
        <dbReference type="ARBA" id="ARBA00022840"/>
    </source>
</evidence>
<dbReference type="CDD" id="cd02027">
    <property type="entry name" value="APSK"/>
    <property type="match status" value="1"/>
</dbReference>
<comment type="catalytic activity">
    <reaction evidence="5">
        <text>adenosine 5'-phosphosulfate + ATP = 3'-phosphoadenylyl sulfate + ADP + H(+)</text>
        <dbReference type="Rhea" id="RHEA:24152"/>
        <dbReference type="ChEBI" id="CHEBI:15378"/>
        <dbReference type="ChEBI" id="CHEBI:30616"/>
        <dbReference type="ChEBI" id="CHEBI:58243"/>
        <dbReference type="ChEBI" id="CHEBI:58339"/>
        <dbReference type="ChEBI" id="CHEBI:456216"/>
        <dbReference type="EC" id="2.7.1.25"/>
    </reaction>
</comment>
<organism evidence="7 8">
    <name type="scientific">Galdieria partita</name>
    <dbReference type="NCBI Taxonomy" id="83374"/>
    <lineage>
        <taxon>Eukaryota</taxon>
        <taxon>Rhodophyta</taxon>
        <taxon>Bangiophyceae</taxon>
        <taxon>Galdieriales</taxon>
        <taxon>Galdieriaceae</taxon>
        <taxon>Galdieria</taxon>
    </lineage>
</organism>
<accession>A0A9C7UQ78</accession>
<keyword evidence="2 5" id="KW-0808">Transferase</keyword>
<dbReference type="AlphaFoldDB" id="A0A9C7UQ78"/>
<reference evidence="7" key="1">
    <citation type="journal article" date="2022" name="Proc. Natl. Acad. Sci. U.S.A.">
        <title>Life cycle and functional genomics of the unicellular red alga Galdieria for elucidating algal and plant evolution and industrial use.</title>
        <authorList>
            <person name="Hirooka S."/>
            <person name="Itabashi T."/>
            <person name="Ichinose T.M."/>
            <person name="Onuma R."/>
            <person name="Fujiwara T."/>
            <person name="Yamashita S."/>
            <person name="Jong L.W."/>
            <person name="Tomita R."/>
            <person name="Iwane A.H."/>
            <person name="Miyagishima S.Y."/>
        </authorList>
    </citation>
    <scope>NUCLEOTIDE SEQUENCE</scope>
    <source>
        <strain evidence="7">NBRC 102759</strain>
    </source>
</reference>
<keyword evidence="3 5" id="KW-0547">Nucleotide-binding</keyword>
<dbReference type="PANTHER" id="PTHR42700:SF1">
    <property type="entry name" value="SULFATE ADENYLYLTRANSFERASE"/>
    <property type="match status" value="1"/>
</dbReference>
<dbReference type="InterPro" id="IPR050512">
    <property type="entry name" value="Sulf_AdTrans/APS_kinase"/>
</dbReference>
<dbReference type="SUPFAM" id="SSF52540">
    <property type="entry name" value="P-loop containing nucleoside triphosphate hydrolases"/>
    <property type="match status" value="1"/>
</dbReference>
<evidence type="ECO:0000256" key="2">
    <source>
        <dbReference type="ARBA" id="ARBA00022679"/>
    </source>
</evidence>
<dbReference type="OrthoDB" id="506431at2759"/>
<dbReference type="Pfam" id="PF01583">
    <property type="entry name" value="APS_kinase"/>
    <property type="match status" value="1"/>
</dbReference>
<dbReference type="InterPro" id="IPR002891">
    <property type="entry name" value="APS"/>
</dbReference>
<proteinExistence type="inferred from homology"/>
<comment type="caution">
    <text evidence="7">The sequence shown here is derived from an EMBL/GenBank/DDBJ whole genome shotgun (WGS) entry which is preliminary data.</text>
</comment>
<comment type="function">
    <text evidence="5">Catalyzes the synthesis of activated sulfate.</text>
</comment>
<sequence>MSDQRCLRYELLGQRGLTLWFTGLSASGKSTICYSLENKLLEERRLCYCLDGDVMRKGINSDLGYTNNDRTENIRRLGEIATILTDMGAITLVAAITPFQKDRSNIKRMHERKRLPFWEVFIDCPLAICEKRDPKSLYAKARNGEIQQFTGIDSPYETPEHPDITLHTANSTIEECVQFLLTKIHCFLSSSNEANYKKTEILNSFIHE</sequence>
<evidence type="ECO:0000256" key="3">
    <source>
        <dbReference type="ARBA" id="ARBA00022741"/>
    </source>
</evidence>
<name>A0A9C7UQ78_9RHOD</name>
<keyword evidence="5" id="KW-0418">Kinase</keyword>
<keyword evidence="8" id="KW-1185">Reference proteome</keyword>
<comment type="similarity">
    <text evidence="5">Belongs to the APS kinase family.</text>
</comment>
<evidence type="ECO:0000313" key="8">
    <source>
        <dbReference type="Proteomes" id="UP001061958"/>
    </source>
</evidence>
<dbReference type="Proteomes" id="UP001061958">
    <property type="component" value="Unassembled WGS sequence"/>
</dbReference>
<dbReference type="EC" id="2.7.1.25" evidence="1 5"/>
<reference evidence="7" key="2">
    <citation type="submission" date="2022-01" db="EMBL/GenBank/DDBJ databases">
        <authorList>
            <person name="Hirooka S."/>
            <person name="Miyagishima S.Y."/>
        </authorList>
    </citation>
    <scope>NUCLEOTIDE SEQUENCE</scope>
    <source>
        <strain evidence="7">NBRC 102759</strain>
    </source>
</reference>
<dbReference type="NCBIfam" id="NF003013">
    <property type="entry name" value="PRK03846.1"/>
    <property type="match status" value="1"/>
</dbReference>
<dbReference type="InterPro" id="IPR027417">
    <property type="entry name" value="P-loop_NTPase"/>
</dbReference>
<dbReference type="GO" id="GO:0004020">
    <property type="term" value="F:adenylylsulfate kinase activity"/>
    <property type="evidence" value="ECO:0007669"/>
    <property type="project" value="UniProtKB-EC"/>
</dbReference>